<dbReference type="GO" id="GO:0003677">
    <property type="term" value="F:DNA binding"/>
    <property type="evidence" value="ECO:0007669"/>
    <property type="project" value="InterPro"/>
</dbReference>
<name>A0A1W9I4T0_9HYPH</name>
<organism evidence="8 9">
    <name type="scientific">Candidatus Raskinella chloraquaticus</name>
    <dbReference type="NCBI Taxonomy" id="1951219"/>
    <lineage>
        <taxon>Bacteria</taxon>
        <taxon>Pseudomonadati</taxon>
        <taxon>Pseudomonadota</taxon>
        <taxon>Alphaproteobacteria</taxon>
        <taxon>Hyphomicrobiales</taxon>
        <taxon>Phreatobacteraceae</taxon>
        <taxon>Candidatus Raskinella</taxon>
    </lineage>
</organism>
<dbReference type="EC" id="2.1.1.72" evidence="2"/>
<evidence type="ECO:0000256" key="5">
    <source>
        <dbReference type="ARBA" id="ARBA00047942"/>
    </source>
</evidence>
<dbReference type="PRINTS" id="PR00508">
    <property type="entry name" value="S21N4MTFRASE"/>
</dbReference>
<evidence type="ECO:0000256" key="2">
    <source>
        <dbReference type="ARBA" id="ARBA00011900"/>
    </source>
</evidence>
<dbReference type="InterPro" id="IPR029063">
    <property type="entry name" value="SAM-dependent_MTases_sf"/>
</dbReference>
<comment type="catalytic activity">
    <reaction evidence="5">
        <text>a 2'-deoxyadenosine in DNA + S-adenosyl-L-methionine = an N(6)-methyl-2'-deoxyadenosine in DNA + S-adenosyl-L-homocysteine + H(+)</text>
        <dbReference type="Rhea" id="RHEA:15197"/>
        <dbReference type="Rhea" id="RHEA-COMP:12418"/>
        <dbReference type="Rhea" id="RHEA-COMP:12419"/>
        <dbReference type="ChEBI" id="CHEBI:15378"/>
        <dbReference type="ChEBI" id="CHEBI:57856"/>
        <dbReference type="ChEBI" id="CHEBI:59789"/>
        <dbReference type="ChEBI" id="CHEBI:90615"/>
        <dbReference type="ChEBI" id="CHEBI:90616"/>
        <dbReference type="EC" id="2.1.1.72"/>
    </reaction>
</comment>
<dbReference type="Gene3D" id="3.40.50.150">
    <property type="entry name" value="Vaccinia Virus protein VP39"/>
    <property type="match status" value="1"/>
</dbReference>
<keyword evidence="4" id="KW-0808">Transferase</keyword>
<reference evidence="8 9" key="1">
    <citation type="journal article" date="2017" name="Water Res.">
        <title>Comammox in drinking water systems.</title>
        <authorList>
            <person name="Wang Y."/>
            <person name="Ma L."/>
            <person name="Mao Y."/>
            <person name="Jiang X."/>
            <person name="Xia Y."/>
            <person name="Yu K."/>
            <person name="Li B."/>
            <person name="Zhang T."/>
        </authorList>
    </citation>
    <scope>NUCLEOTIDE SEQUENCE [LARGE SCALE GENOMIC DNA]</scope>
    <source>
        <strain evidence="8">SG_bin8</strain>
    </source>
</reference>
<dbReference type="GO" id="GO:0004519">
    <property type="term" value="F:endonuclease activity"/>
    <property type="evidence" value="ECO:0007669"/>
    <property type="project" value="InterPro"/>
</dbReference>
<dbReference type="InterPro" id="IPR001091">
    <property type="entry name" value="RM_Methyltransferase"/>
</dbReference>
<dbReference type="Pfam" id="PF04471">
    <property type="entry name" value="Mrr_cat"/>
    <property type="match status" value="1"/>
</dbReference>
<dbReference type="PROSITE" id="PS00092">
    <property type="entry name" value="N6_MTASE"/>
    <property type="match status" value="1"/>
</dbReference>
<protein>
    <recommendedName>
        <fullName evidence="2">site-specific DNA-methyltransferase (adenine-specific)</fullName>
        <ecNumber evidence="2">2.1.1.72</ecNumber>
    </recommendedName>
</protein>
<dbReference type="Pfam" id="PF01555">
    <property type="entry name" value="N6_N4_Mtase"/>
    <property type="match status" value="1"/>
</dbReference>
<keyword evidence="3 8" id="KW-0489">Methyltransferase</keyword>
<evidence type="ECO:0000313" key="8">
    <source>
        <dbReference type="EMBL" id="OQW54703.1"/>
    </source>
</evidence>
<dbReference type="RefSeq" id="WP_376801474.1">
    <property type="nucleotide sequence ID" value="NZ_DBNB01000021.1"/>
</dbReference>
<evidence type="ECO:0000313" key="9">
    <source>
        <dbReference type="Proteomes" id="UP000192872"/>
    </source>
</evidence>
<evidence type="ECO:0000256" key="3">
    <source>
        <dbReference type="ARBA" id="ARBA00022603"/>
    </source>
</evidence>
<comment type="caution">
    <text evidence="8">The sequence shown here is derived from an EMBL/GenBank/DDBJ whole genome shotgun (WGS) entry which is preliminary data.</text>
</comment>
<sequence length="562" mass="62874">MIKTPDHNTLFYGDNLTILREHIADESVDLIYLDPPFNSNASYNVLFKAPGGEQSQSQIEAFDDTWEWGEVAERAFDEVMISGNTDAAEMLRAMRGFLKENAMMAYLAMMAVRLIELHRVLKPTGSLYLHCDPTASHYLKILLDAVFGPVHFSSEIIWRRTSSHNSAKRWGPVHDTILAYSKSEHFIWNDVFQTYDDSYLDRFYRFEDEKGRFRIGDLTGAGTRTGDSGKPWRDIDPTDAGRHWAVPTAIIARLGLNGTFDQLSVQSKLDRLNELGLIYWPPKGRVPQFKRYLEADRGVRIQDMVTDIAPISSQAQERLGYPTQKPLALLERIIAASSNPGDVVLDPFCGCGTTVHAAQKMERRWIGIDVTHLAIGLVKRRLIDAFPTAQFDIVGVPKDLGAAEALAEADKHQFQLWALSVVEAQPYKGGRKGADGGVDGYIYFKPDGKTTEKAVVSIKGGKNVGVTMIRDLIATIERDKAKVGIMLSLAEPTREMKKEAAAAGLYKTGMHGDFPRIQILTIADLFDGDRPRLPWVDASVFRKAKRENIRGENKTDQGDLEL</sequence>
<accession>A0A1W9I4T0</accession>
<dbReference type="EMBL" id="LWDL01000001">
    <property type="protein sequence ID" value="OQW54703.1"/>
    <property type="molecule type" value="Genomic_DNA"/>
</dbReference>
<dbReference type="AlphaFoldDB" id="A0A1W9I4T0"/>
<dbReference type="InterPro" id="IPR002941">
    <property type="entry name" value="DNA_methylase_N4/N6"/>
</dbReference>
<gene>
    <name evidence="8" type="ORF">A4S15_03665</name>
</gene>
<dbReference type="GO" id="GO:0032259">
    <property type="term" value="P:methylation"/>
    <property type="evidence" value="ECO:0007669"/>
    <property type="project" value="UniProtKB-KW"/>
</dbReference>
<dbReference type="SUPFAM" id="SSF53335">
    <property type="entry name" value="S-adenosyl-L-methionine-dependent methyltransferases"/>
    <property type="match status" value="1"/>
</dbReference>
<evidence type="ECO:0000256" key="1">
    <source>
        <dbReference type="ARBA" id="ARBA00006594"/>
    </source>
</evidence>
<proteinExistence type="inferred from homology"/>
<dbReference type="GO" id="GO:0008170">
    <property type="term" value="F:N-methyltransferase activity"/>
    <property type="evidence" value="ECO:0007669"/>
    <property type="project" value="InterPro"/>
</dbReference>
<evidence type="ECO:0000259" key="7">
    <source>
        <dbReference type="Pfam" id="PF04471"/>
    </source>
</evidence>
<dbReference type="STRING" id="1827387.A4S15_03665"/>
<feature type="domain" description="DNA methylase N-4/N-6" evidence="6">
    <location>
        <begin position="28"/>
        <end position="371"/>
    </location>
</feature>
<dbReference type="InterPro" id="IPR002052">
    <property type="entry name" value="DNA_methylase_N6_adenine_CS"/>
</dbReference>
<dbReference type="GO" id="GO:0009307">
    <property type="term" value="P:DNA restriction-modification system"/>
    <property type="evidence" value="ECO:0007669"/>
    <property type="project" value="InterPro"/>
</dbReference>
<dbReference type="Proteomes" id="UP000192872">
    <property type="component" value="Unassembled WGS sequence"/>
</dbReference>
<comment type="similarity">
    <text evidence="1">Belongs to the N(4)/N(6)-methyltransferase family.</text>
</comment>
<dbReference type="GO" id="GO:0009007">
    <property type="term" value="F:site-specific DNA-methyltransferase (adenine-specific) activity"/>
    <property type="evidence" value="ECO:0007669"/>
    <property type="project" value="UniProtKB-EC"/>
</dbReference>
<dbReference type="InterPro" id="IPR007560">
    <property type="entry name" value="Restrct_endonuc_IV_Mrr"/>
</dbReference>
<evidence type="ECO:0000259" key="6">
    <source>
        <dbReference type="Pfam" id="PF01555"/>
    </source>
</evidence>
<evidence type="ECO:0000256" key="4">
    <source>
        <dbReference type="ARBA" id="ARBA00022679"/>
    </source>
</evidence>
<feature type="domain" description="Restriction endonuclease type IV Mrr" evidence="7">
    <location>
        <begin position="407"/>
        <end position="502"/>
    </location>
</feature>